<dbReference type="GO" id="GO:0005737">
    <property type="term" value="C:cytoplasm"/>
    <property type="evidence" value="ECO:0007669"/>
    <property type="project" value="TreeGrafter"/>
</dbReference>
<protein>
    <recommendedName>
        <fullName evidence="7 8">tRNA-splicing endonuclease subunit Sen2</fullName>
        <ecNumber evidence="2 8">4.6.1.16</ecNumber>
    </recommendedName>
</protein>
<dbReference type="InterPro" id="IPR006677">
    <property type="entry name" value="tRNA_intron_Endonuc_cat-like"/>
</dbReference>
<dbReference type="GO" id="GO:0000213">
    <property type="term" value="F:tRNA-intron lyase activity"/>
    <property type="evidence" value="ECO:0007669"/>
    <property type="project" value="UniProtKB-UniRule"/>
</dbReference>
<evidence type="ECO:0000256" key="8">
    <source>
        <dbReference type="PIRNR" id="PIRNR011789"/>
    </source>
</evidence>
<comment type="subunit">
    <text evidence="6">Heterotetramer composed of SEN2, SEN15, SEN34 and SEN54. Interacts directly with SEN54.</text>
</comment>
<evidence type="ECO:0000256" key="9">
    <source>
        <dbReference type="PIRSR" id="PIRSR011789-1"/>
    </source>
</evidence>
<keyword evidence="3 8" id="KW-0819">tRNA processing</keyword>
<dbReference type="PIRSF" id="PIRSF011789">
    <property type="entry name" value="tRNA_splic_SEN2"/>
    <property type="match status" value="1"/>
</dbReference>
<dbReference type="GO" id="GO:0000214">
    <property type="term" value="C:tRNA-intron endonuclease complex"/>
    <property type="evidence" value="ECO:0007669"/>
    <property type="project" value="UniProtKB-UniRule"/>
</dbReference>
<proteinExistence type="inferred from homology"/>
<evidence type="ECO:0000256" key="6">
    <source>
        <dbReference type="ARBA" id="ARBA00062061"/>
    </source>
</evidence>
<evidence type="ECO:0000256" key="2">
    <source>
        <dbReference type="ARBA" id="ARBA00012573"/>
    </source>
</evidence>
<dbReference type="Pfam" id="PF01974">
    <property type="entry name" value="tRNA_int_endo"/>
    <property type="match status" value="1"/>
</dbReference>
<dbReference type="InterPro" id="IPR006676">
    <property type="entry name" value="tRNA_splic"/>
</dbReference>
<gene>
    <name evidence="11" type="ORF">QG37_03009</name>
</gene>
<dbReference type="PANTHER" id="PTHR21227:SF0">
    <property type="entry name" value="TRNA-SPLICING ENDONUCLEASE SUBUNIT SEN2"/>
    <property type="match status" value="1"/>
</dbReference>
<evidence type="ECO:0000256" key="7">
    <source>
        <dbReference type="ARBA" id="ARBA00071058"/>
    </source>
</evidence>
<dbReference type="SUPFAM" id="SSF53032">
    <property type="entry name" value="tRNA-intron endonuclease catalytic domain-like"/>
    <property type="match status" value="1"/>
</dbReference>
<feature type="domain" description="tRNA intron endonuclease catalytic" evidence="10">
    <location>
        <begin position="195"/>
        <end position="274"/>
    </location>
</feature>
<dbReference type="GO" id="GO:0000379">
    <property type="term" value="P:tRNA-type intron splice site recognition and cleavage"/>
    <property type="evidence" value="ECO:0007669"/>
    <property type="project" value="TreeGrafter"/>
</dbReference>
<evidence type="ECO:0000256" key="1">
    <source>
        <dbReference type="ARBA" id="ARBA00008078"/>
    </source>
</evidence>
<dbReference type="VEuPathDB" id="FungiDB:QG37_03009"/>
<dbReference type="EMBL" id="LGST01000020">
    <property type="protein sequence ID" value="KNE00062.1"/>
    <property type="molecule type" value="Genomic_DNA"/>
</dbReference>
<comment type="caution">
    <text evidence="11">The sequence shown here is derived from an EMBL/GenBank/DDBJ whole genome shotgun (WGS) entry which is preliminary data.</text>
</comment>
<comment type="function">
    <text evidence="5">Constitutes one of the two catalytic subunit of the tRNA-splicing endonuclease complex, a complex responsible for identification and cleavage of the splice sites in pre-tRNA. It cleaves pre-tRNA at the 5'- and 3'-splice sites to release the intron. The products are an intron and two tRNA half-molecules bearing 2',3'-cyclic phosphate and 5'-OH termini. There are no conserved sequences at the splice sites, but the intron is invariably located at the same site in the gene, placing the splice sites an invariant distance from the constant structural features of the tRNA body. This subunit may anchor the endonuclease complex to the nuclear membrane. Probably carries the active site for 5'-splice site cleavage.</text>
</comment>
<dbReference type="Proteomes" id="UP000037122">
    <property type="component" value="Unassembled WGS sequence"/>
</dbReference>
<reference evidence="12" key="1">
    <citation type="journal article" date="2015" name="BMC Genomics">
        <title>Draft genome of a commonly misdiagnosed multidrug resistant pathogen Candida auris.</title>
        <authorList>
            <person name="Chatterjee S."/>
            <person name="Alampalli S.V."/>
            <person name="Nageshan R.K."/>
            <person name="Chettiar S.T."/>
            <person name="Joshi S."/>
            <person name="Tatu U.S."/>
        </authorList>
    </citation>
    <scope>NUCLEOTIDE SEQUENCE [LARGE SCALE GENOMIC DNA]</scope>
    <source>
        <strain evidence="12">6684</strain>
    </source>
</reference>
<dbReference type="Gene3D" id="3.40.1350.10">
    <property type="match status" value="1"/>
</dbReference>
<sequence length="317" mass="36823">MKIVFEQPGVFAVRQESDMKRAWNNGFFGKGTLSRLEPTFKTRVLGETTGSSEAVTSERRRQRRIFKELRAQHQRYEVEERKRELSSEEKQQWEEIKKKMAEASEVAFTKAAKGDMKEAAEEQDVNLHTLVDLEFLQLEAVEAFFLTFALEAAEVSVGEEVLKELATLKLAADAFCGSTITSSEYLPNLDRLGEFLRNYVVYHHYRSLGWCVRNGIKFGCSYLLYKRGPPFHHAEFGVLVLKTEHNKLWEDTLAVARVIGGVRKTLIFVYVEEPSEEQLQEVWESRDSPRRIVLRLLQLYKVCEVVYKRWSPSRTRE</sequence>
<dbReference type="AlphaFoldDB" id="A0A0L0P138"/>
<evidence type="ECO:0000313" key="12">
    <source>
        <dbReference type="Proteomes" id="UP000037122"/>
    </source>
</evidence>
<evidence type="ECO:0000259" key="10">
    <source>
        <dbReference type="Pfam" id="PF01974"/>
    </source>
</evidence>
<evidence type="ECO:0000256" key="4">
    <source>
        <dbReference type="ARBA" id="ARBA00023239"/>
    </source>
</evidence>
<keyword evidence="4 8" id="KW-0456">Lyase</keyword>
<dbReference type="PANTHER" id="PTHR21227">
    <property type="entry name" value="TRNA-SPLICING ENDONUCLEASE SUBUNIT SEN2"/>
    <property type="match status" value="1"/>
</dbReference>
<dbReference type="VEuPathDB" id="FungiDB:CJI96_0001379"/>
<dbReference type="GO" id="GO:0003676">
    <property type="term" value="F:nucleic acid binding"/>
    <property type="evidence" value="ECO:0007669"/>
    <property type="project" value="InterPro"/>
</dbReference>
<dbReference type="VEuPathDB" id="FungiDB:B9J08_000992"/>
<dbReference type="VEuPathDB" id="FungiDB:CJJ07_001530"/>
<evidence type="ECO:0000313" key="11">
    <source>
        <dbReference type="EMBL" id="KNE00062.1"/>
    </source>
</evidence>
<dbReference type="InterPro" id="IPR011856">
    <property type="entry name" value="tRNA_endonuc-like_dom_sf"/>
</dbReference>
<dbReference type="NCBIfam" id="TIGR00324">
    <property type="entry name" value="endA"/>
    <property type="match status" value="1"/>
</dbReference>
<evidence type="ECO:0000256" key="3">
    <source>
        <dbReference type="ARBA" id="ARBA00022694"/>
    </source>
</evidence>
<dbReference type="InterPro" id="IPR036167">
    <property type="entry name" value="tRNA_intron_Endo_cat-like_sf"/>
</dbReference>
<dbReference type="InterPro" id="IPR016589">
    <property type="entry name" value="tRNA_splic_SEN2"/>
</dbReference>
<organism evidence="11 12">
    <name type="scientific">Candidozyma auris</name>
    <name type="common">Yeast</name>
    <name type="synonym">Candida auris</name>
    <dbReference type="NCBI Taxonomy" id="498019"/>
    <lineage>
        <taxon>Eukaryota</taxon>
        <taxon>Fungi</taxon>
        <taxon>Dikarya</taxon>
        <taxon>Ascomycota</taxon>
        <taxon>Saccharomycotina</taxon>
        <taxon>Pichiomycetes</taxon>
        <taxon>Metschnikowiaceae</taxon>
        <taxon>Candidozyma</taxon>
    </lineage>
</organism>
<feature type="active site" evidence="9">
    <location>
        <position position="225"/>
    </location>
</feature>
<dbReference type="FunFam" id="3.40.1350.10:FF:000011">
    <property type="entry name" value="tRNA-splicing endonuclease subunit Sen2"/>
    <property type="match status" value="1"/>
</dbReference>
<evidence type="ECO:0000256" key="5">
    <source>
        <dbReference type="ARBA" id="ARBA00054838"/>
    </source>
</evidence>
<accession>A0A0L0P138</accession>
<feature type="active site" evidence="9">
    <location>
        <position position="233"/>
    </location>
</feature>
<name>A0A0L0P138_CANAR</name>
<dbReference type="VEuPathDB" id="FungiDB:CJJ09_002951"/>
<comment type="similarity">
    <text evidence="1 8">Belongs to the tRNA-intron endonuclease family.</text>
</comment>
<dbReference type="CDD" id="cd22363">
    <property type="entry name" value="tRNA-intron_lyase_C"/>
    <property type="match status" value="1"/>
</dbReference>
<dbReference type="VEuPathDB" id="FungiDB:CJI97_001011"/>
<dbReference type="EC" id="4.6.1.16" evidence="2 8"/>
<feature type="active site" evidence="9">
    <location>
        <position position="264"/>
    </location>
</feature>